<evidence type="ECO:0000256" key="4">
    <source>
        <dbReference type="ARBA" id="ARBA00020076"/>
    </source>
</evidence>
<comment type="subunit">
    <text evidence="11">Part of an enzyme complex containing four subunits: a flavoprotein, an iron-sulfur protein, plus two membrane-anchoring proteins, SdhC and SdhD. The complex can form homotrimers.</text>
</comment>
<evidence type="ECO:0000256" key="2">
    <source>
        <dbReference type="ARBA" id="ARBA00004141"/>
    </source>
</evidence>
<dbReference type="PANTHER" id="PTHR10978">
    <property type="entry name" value="SUCCINATE DEHYDROGENASE CYTOCHROME B560 SUBUNIT"/>
    <property type="match status" value="1"/>
</dbReference>
<evidence type="ECO:0000256" key="9">
    <source>
        <dbReference type="ARBA" id="ARBA00023004"/>
    </source>
</evidence>
<dbReference type="Pfam" id="PF01127">
    <property type="entry name" value="Sdh_cyt"/>
    <property type="match status" value="1"/>
</dbReference>
<dbReference type="Proteomes" id="UP001364472">
    <property type="component" value="Unassembled WGS sequence"/>
</dbReference>
<gene>
    <name evidence="14" type="primary">sdhC</name>
    <name evidence="14" type="ORF">WB794_05245</name>
</gene>
<dbReference type="Gene3D" id="1.20.1300.10">
    <property type="entry name" value="Fumarate reductase/succinate dehydrogenase, transmembrane subunit"/>
    <property type="match status" value="1"/>
</dbReference>
<dbReference type="SUPFAM" id="SSF81343">
    <property type="entry name" value="Fumarate reductase respiratory complex transmembrane subunits"/>
    <property type="match status" value="1"/>
</dbReference>
<evidence type="ECO:0000256" key="10">
    <source>
        <dbReference type="ARBA" id="ARBA00023136"/>
    </source>
</evidence>
<feature type="transmembrane region" description="Helical" evidence="13">
    <location>
        <begin position="108"/>
        <end position="127"/>
    </location>
</feature>
<evidence type="ECO:0000256" key="12">
    <source>
        <dbReference type="PIRSR" id="PIRSR000178-1"/>
    </source>
</evidence>
<keyword evidence="6 13" id="KW-0812">Transmembrane</keyword>
<dbReference type="CDD" id="cd03499">
    <property type="entry name" value="SQR_TypeC_SdhC"/>
    <property type="match status" value="1"/>
</dbReference>
<evidence type="ECO:0000313" key="15">
    <source>
        <dbReference type="Proteomes" id="UP001364472"/>
    </source>
</evidence>
<evidence type="ECO:0000256" key="3">
    <source>
        <dbReference type="ARBA" id="ARBA00007244"/>
    </source>
</evidence>
<comment type="similarity">
    <text evidence="3">Belongs to the cytochrome b560 family.</text>
</comment>
<evidence type="ECO:0000256" key="6">
    <source>
        <dbReference type="ARBA" id="ARBA00022692"/>
    </source>
</evidence>
<keyword evidence="8 13" id="KW-1133">Transmembrane helix</keyword>
<dbReference type="AlphaFoldDB" id="A0AAW9R4T0"/>
<dbReference type="InterPro" id="IPR000701">
    <property type="entry name" value="SuccDH_FuR_B_TM-su"/>
</dbReference>
<dbReference type="PANTHER" id="PTHR10978:SF5">
    <property type="entry name" value="SUCCINATE DEHYDROGENASE CYTOCHROME B560 SUBUNIT, MITOCHONDRIAL"/>
    <property type="match status" value="1"/>
</dbReference>
<evidence type="ECO:0000256" key="5">
    <source>
        <dbReference type="ARBA" id="ARBA00022617"/>
    </source>
</evidence>
<evidence type="ECO:0000256" key="1">
    <source>
        <dbReference type="ARBA" id="ARBA00004050"/>
    </source>
</evidence>
<dbReference type="GO" id="GO:0009055">
    <property type="term" value="F:electron transfer activity"/>
    <property type="evidence" value="ECO:0007669"/>
    <property type="project" value="InterPro"/>
</dbReference>
<keyword evidence="15" id="KW-1185">Reference proteome</keyword>
<evidence type="ECO:0000256" key="13">
    <source>
        <dbReference type="SAM" id="Phobius"/>
    </source>
</evidence>
<dbReference type="PIRSF" id="PIRSF000178">
    <property type="entry name" value="SDH_cyt_b560"/>
    <property type="match status" value="1"/>
</dbReference>
<keyword evidence="10 13" id="KW-0472">Membrane</keyword>
<dbReference type="InterPro" id="IPR014314">
    <property type="entry name" value="Succ_DH_cytb556"/>
</dbReference>
<dbReference type="PROSITE" id="PS01001">
    <property type="entry name" value="SDH_CYT_2"/>
    <property type="match status" value="1"/>
</dbReference>
<accession>A0AAW9R4T0</accession>
<comment type="cofactor">
    <cofactor evidence="12">
        <name>heme</name>
        <dbReference type="ChEBI" id="CHEBI:30413"/>
    </cofactor>
    <text evidence="12">The heme is bound between the two transmembrane subunits.</text>
</comment>
<name>A0AAW9R4T0_9GAMM</name>
<comment type="function">
    <text evidence="1">Membrane-anchoring subunit of succinate dehydrogenase (SDH).</text>
</comment>
<evidence type="ECO:0000256" key="8">
    <source>
        <dbReference type="ARBA" id="ARBA00022989"/>
    </source>
</evidence>
<keyword evidence="7 12" id="KW-0479">Metal-binding</keyword>
<feature type="transmembrane region" description="Helical" evidence="13">
    <location>
        <begin position="27"/>
        <end position="50"/>
    </location>
</feature>
<dbReference type="RefSeq" id="WP_337334790.1">
    <property type="nucleotide sequence ID" value="NZ_JBBDHC010000005.1"/>
</dbReference>
<organism evidence="14 15">
    <name type="scientific">Denitratimonas tolerans</name>
    <dbReference type="NCBI Taxonomy" id="1338420"/>
    <lineage>
        <taxon>Bacteria</taxon>
        <taxon>Pseudomonadati</taxon>
        <taxon>Pseudomonadota</taxon>
        <taxon>Gammaproteobacteria</taxon>
        <taxon>Lysobacterales</taxon>
        <taxon>Lysobacteraceae</taxon>
        <taxon>Denitratimonas</taxon>
    </lineage>
</organism>
<dbReference type="NCBIfam" id="TIGR02970">
    <property type="entry name" value="succ_dehyd_cytB"/>
    <property type="match status" value="1"/>
</dbReference>
<comment type="caution">
    <text evidence="14">The sequence shown here is derived from an EMBL/GenBank/DDBJ whole genome shotgun (WGS) entry which is preliminary data.</text>
</comment>
<comment type="subcellular location">
    <subcellularLocation>
        <location evidence="2">Membrane</location>
        <topology evidence="2">Multi-pass membrane protein</topology>
    </subcellularLocation>
</comment>
<dbReference type="InterPro" id="IPR018495">
    <property type="entry name" value="Succ_DH_cyt_bsu_CS"/>
</dbReference>
<feature type="transmembrane region" description="Helical" evidence="13">
    <location>
        <begin position="71"/>
        <end position="88"/>
    </location>
</feature>
<dbReference type="GO" id="GO:0016020">
    <property type="term" value="C:membrane"/>
    <property type="evidence" value="ECO:0007669"/>
    <property type="project" value="UniProtKB-SubCell"/>
</dbReference>
<feature type="binding site" description="axial binding residue" evidence="12">
    <location>
        <position position="83"/>
    </location>
    <ligand>
        <name>heme</name>
        <dbReference type="ChEBI" id="CHEBI:30413"/>
        <note>ligand shared with second transmembrane subunit</note>
    </ligand>
    <ligandPart>
        <name>Fe</name>
        <dbReference type="ChEBI" id="CHEBI:18248"/>
    </ligandPart>
</feature>
<reference evidence="14 15" key="1">
    <citation type="journal article" date="2016" name="Antonie Van Leeuwenhoek">
        <title>Denitratimonas tolerans gen. nov., sp. nov., a denitrifying bacterium isolated from a bioreactor for tannery wastewater treatment.</title>
        <authorList>
            <person name="Han S.I."/>
            <person name="Kim J.O."/>
            <person name="Lee Y.R."/>
            <person name="Ekpeghere K.I."/>
            <person name="Koh S.C."/>
            <person name="Whang K.S."/>
        </authorList>
    </citation>
    <scope>NUCLEOTIDE SEQUENCE [LARGE SCALE GENOMIC DNA]</scope>
    <source>
        <strain evidence="14 15">KACC 17565</strain>
    </source>
</reference>
<sequence>MSQRERPLSPFMLGSLYRWQITSVMSFLHRATGVALSVGAFLMAAWLIAVMRGPEAYASFAACIGSLPGRLVLAAFVFALAFHFFNGIRHLVWDAGVGFSIPGLYKGGYIVVALTTLFTLLVWYFGFAAGGAA</sequence>
<dbReference type="EMBL" id="JBBDHC010000005">
    <property type="protein sequence ID" value="MEJ1249076.1"/>
    <property type="molecule type" value="Genomic_DNA"/>
</dbReference>
<dbReference type="InterPro" id="IPR034804">
    <property type="entry name" value="SQR/QFR_C/D"/>
</dbReference>
<evidence type="ECO:0000313" key="14">
    <source>
        <dbReference type="EMBL" id="MEJ1249076.1"/>
    </source>
</evidence>
<dbReference type="GO" id="GO:0046872">
    <property type="term" value="F:metal ion binding"/>
    <property type="evidence" value="ECO:0007669"/>
    <property type="project" value="UniProtKB-KW"/>
</dbReference>
<keyword evidence="5 12" id="KW-0349">Heme</keyword>
<dbReference type="GO" id="GO:0006099">
    <property type="term" value="P:tricarboxylic acid cycle"/>
    <property type="evidence" value="ECO:0007669"/>
    <property type="project" value="InterPro"/>
</dbReference>
<proteinExistence type="inferred from homology"/>
<evidence type="ECO:0000256" key="7">
    <source>
        <dbReference type="ARBA" id="ARBA00022723"/>
    </source>
</evidence>
<evidence type="ECO:0000256" key="11">
    <source>
        <dbReference type="ARBA" id="ARBA00025912"/>
    </source>
</evidence>
<protein>
    <recommendedName>
        <fullName evidence="4">Succinate dehydrogenase cytochrome b556 subunit</fullName>
    </recommendedName>
</protein>
<keyword evidence="9 12" id="KW-0408">Iron</keyword>